<sequence>MKKSVLIIICALILISTLVDAQRRVKNRKPGELKKIRGFISCPNKNIKNRDIYKDACNFLQQFYIKSPDRQLARHLKNGLQVAANRILPLIGSDKRIRLDIVRHCASNLQTSIDILNDDAVRKYRQCNKTCLAEEGKRFSREIENAGIGIGNCITQSIY</sequence>
<name>B9URH4_CULNU</name>
<proteinExistence type="evidence at transcript level"/>
<protein>
    <submittedName>
        <fullName evidence="2">Secreted salivary protein</fullName>
    </submittedName>
</protein>
<keyword evidence="1" id="KW-0732">Signal</keyword>
<accession>B9URH4</accession>
<dbReference type="EMBL" id="EU978882">
    <property type="protein sequence ID" value="ACM40871.1"/>
    <property type="molecule type" value="mRNA"/>
</dbReference>
<organism evidence="2">
    <name type="scientific">Culicoides nubeculosus</name>
    <name type="common">Biting midge</name>
    <dbReference type="NCBI Taxonomy" id="144565"/>
    <lineage>
        <taxon>Eukaryota</taxon>
        <taxon>Metazoa</taxon>
        <taxon>Ecdysozoa</taxon>
        <taxon>Arthropoda</taxon>
        <taxon>Hexapoda</taxon>
        <taxon>Insecta</taxon>
        <taxon>Pterygota</taxon>
        <taxon>Neoptera</taxon>
        <taxon>Endopterygota</taxon>
        <taxon>Diptera</taxon>
        <taxon>Nematocera</taxon>
        <taxon>Chironomoidea</taxon>
        <taxon>Ceratopogonidae</taxon>
        <taxon>Ceratopogoninae</taxon>
        <taxon>Culicoides</taxon>
        <taxon>Monoculicoides</taxon>
    </lineage>
</organism>
<evidence type="ECO:0000313" key="2">
    <source>
        <dbReference type="EMBL" id="ACM40871.1"/>
    </source>
</evidence>
<reference evidence="2" key="1">
    <citation type="journal article" date="2009" name="Insect Mol. Biol.">
        <title>Identification and isolation of cDNA clones encoding the abundant secreted proteins in the saliva proteome of Culicoides nubeculosus.</title>
        <authorList>
            <person name="Russell C.L."/>
            <person name="Heesom K.J."/>
            <person name="Arthur C.J."/>
            <person name="Helps C.R."/>
            <person name="Mellor P.S."/>
            <person name="Day M.J."/>
            <person name="Torsteinsdottir S."/>
            <person name="Bjoernsdottir T.S."/>
            <person name="Wilson A.D."/>
        </authorList>
    </citation>
    <scope>NUCLEOTIDE SEQUENCE</scope>
    <source>
        <tissue evidence="2">Salivary gland</tissue>
    </source>
</reference>
<feature type="chain" id="PRO_5002893041" evidence="1">
    <location>
        <begin position="22"/>
        <end position="159"/>
    </location>
</feature>
<feature type="signal peptide" evidence="1">
    <location>
        <begin position="1"/>
        <end position="21"/>
    </location>
</feature>
<evidence type="ECO:0000256" key="1">
    <source>
        <dbReference type="SAM" id="SignalP"/>
    </source>
</evidence>
<dbReference type="AlphaFoldDB" id="B9URH4"/>